<reference evidence="1 2" key="2">
    <citation type="journal article" date="2016" name="Genome Announc.">
        <title>Complete Genome Sequence of the Highly Virulent Aeromonas schubertii Strain WL1483, Isolated from Diseased Snakehead Fish (Channa argus) in China.</title>
        <authorList>
            <person name="Liu L."/>
            <person name="Li N."/>
            <person name="Zhang D."/>
            <person name="Fu X."/>
            <person name="Shi C."/>
            <person name="Lin Q."/>
            <person name="Hao G."/>
        </authorList>
    </citation>
    <scope>NUCLEOTIDE SEQUENCE [LARGE SCALE GENOMIC DNA]</scope>
    <source>
        <strain evidence="1 2">WL1483</strain>
    </source>
</reference>
<dbReference type="EMBL" id="CP013067">
    <property type="protein sequence ID" value="ALP40215.1"/>
    <property type="molecule type" value="Genomic_DNA"/>
</dbReference>
<evidence type="ECO:0000313" key="1">
    <source>
        <dbReference type="EMBL" id="ALP40215.1"/>
    </source>
</evidence>
<dbReference type="Proteomes" id="UP000058114">
    <property type="component" value="Chromosome"/>
</dbReference>
<dbReference type="AlphaFoldDB" id="A0A0S2SEU2"/>
<sequence>MTTDRQATTVTQTTVATQVHQTLDVHRNLTAQVTFYGVLTYLFTQTFYLSFIQVFNFYILSDTGCGTDGLGAGTTDAINSSQSNDCMLMVRNVNASDTGHYSLLHIVDYDHHKARERIRGGQPIHNKSWLAILASTTICCKY</sequence>
<name>A0A0S2SEU2_9GAMM</name>
<protein>
    <submittedName>
        <fullName evidence="1">Uncharacterized protein</fullName>
    </submittedName>
</protein>
<organism evidence="1 2">
    <name type="scientific">Aeromonas schubertii</name>
    <dbReference type="NCBI Taxonomy" id="652"/>
    <lineage>
        <taxon>Bacteria</taxon>
        <taxon>Pseudomonadati</taxon>
        <taxon>Pseudomonadota</taxon>
        <taxon>Gammaproteobacteria</taxon>
        <taxon>Aeromonadales</taxon>
        <taxon>Aeromonadaceae</taxon>
        <taxon>Aeromonas</taxon>
    </lineage>
</organism>
<accession>A0A0S2SEU2</accession>
<reference evidence="2" key="1">
    <citation type="submission" date="2015-10" db="EMBL/GenBank/DDBJ databases">
        <title>Complete Genome Sequence of Aeromonas schubertii strain WL1483.</title>
        <authorList>
            <person name="Liu L."/>
        </authorList>
    </citation>
    <scope>NUCLEOTIDE SEQUENCE [LARGE SCALE GENOMIC DNA]</scope>
    <source>
        <strain evidence="2">WL1483</strain>
    </source>
</reference>
<dbReference type="KEGG" id="asr:WL1483_796"/>
<gene>
    <name evidence="1" type="ORF">WL1483_796</name>
</gene>
<proteinExistence type="predicted"/>
<evidence type="ECO:0000313" key="2">
    <source>
        <dbReference type="Proteomes" id="UP000058114"/>
    </source>
</evidence>